<dbReference type="InterPro" id="IPR005181">
    <property type="entry name" value="SASA"/>
</dbReference>
<dbReference type="PANTHER" id="PTHR22901">
    <property type="entry name" value="SIALATE O-ACETYLESTERASE"/>
    <property type="match status" value="1"/>
</dbReference>
<sequence length="693" mass="78262">MIMKKRTIVLFGLLLMVLTAVADGKIKVACVGNSVTWGMTITDREKKCYPAQLQKMLGDKYEVRNFGHSGTTLLQHGHRPYIDQQEYQEALNFKADLVIIHLGLNDTDPRNWPEYSEEFNADYIRLIDSFRQANPKAKIWICLMTPIFERHPRFESGTRDWHAQIQKHIRQVATATRVPLIDLNTPLYSRPDLLADAIHPNAEGAKIIAETVYGALTGNYGGLALSPLYTDGMVIQRNKPIVFRGKANAGETVKVNFNGHMLSAITNDAGKWKVTFPAEEAGGPYKAQISTKKEKLTIKDIYVGEVWLCSGQSNMELPVNAVQSKTQDLNEADSQTRLHLFNMSAIYPTTAVAWSANACDSVNRLQYLHIGPWRNCSRESLGGFSAVAYHFGKKLADSLQVPVGIICNAVGGTTTESWIDRHTLEQRMPAILRDWYHGDFGMKWARERALQNISVSKNPLQRHPYAPAYMFETGMLPLKGYSIKGVVWYQGESNAHNMELHERLFPMLQKSWRNFFHNPDLPFYFVQLSSLNRPSWPRFRDSQRRMASRLRNTWMAVTTDVGDSLDVHYTNKKPVGERLGLQALHHSYDYNIESDGPICHSVSAKDNGIELQFIHAKSLSAKGSRLIGFEVAGADGIYYPAEAQITSSNTILVRSSSVTRPLYVRYGWQPFTRANLVNEVGLPCSTFQWAVKK</sequence>
<feature type="chain" id="PRO_5046977219" evidence="2">
    <location>
        <begin position="23"/>
        <end position="693"/>
    </location>
</feature>
<evidence type="ECO:0000313" key="6">
    <source>
        <dbReference type="Proteomes" id="UP000812077"/>
    </source>
</evidence>
<dbReference type="Pfam" id="PF13472">
    <property type="entry name" value="Lipase_GDSL_2"/>
    <property type="match status" value="1"/>
</dbReference>
<feature type="signal peptide" evidence="2">
    <location>
        <begin position="1"/>
        <end position="22"/>
    </location>
</feature>
<organism evidence="5 6">
    <name type="scientific">Prevotella melaninogenica</name>
    <dbReference type="NCBI Taxonomy" id="28132"/>
    <lineage>
        <taxon>Bacteria</taxon>
        <taxon>Pseudomonadati</taxon>
        <taxon>Bacteroidota</taxon>
        <taxon>Bacteroidia</taxon>
        <taxon>Bacteroidales</taxon>
        <taxon>Prevotellaceae</taxon>
        <taxon>Prevotella</taxon>
    </lineage>
</organism>
<name>A0ABS6Y7U8_9BACT</name>
<evidence type="ECO:0000259" key="4">
    <source>
        <dbReference type="Pfam" id="PF13472"/>
    </source>
</evidence>
<dbReference type="InterPro" id="IPR013830">
    <property type="entry name" value="SGNH_hydro"/>
</dbReference>
<keyword evidence="1" id="KW-0378">Hydrolase</keyword>
<dbReference type="Pfam" id="PF03629">
    <property type="entry name" value="SASA"/>
    <property type="match status" value="1"/>
</dbReference>
<feature type="domain" description="SGNH hydrolase-type esterase" evidence="4">
    <location>
        <begin position="30"/>
        <end position="206"/>
    </location>
</feature>
<dbReference type="EMBL" id="JAHXCP010000026">
    <property type="protein sequence ID" value="MBW4755567.1"/>
    <property type="molecule type" value="Genomic_DNA"/>
</dbReference>
<feature type="domain" description="Sialate O-acetylesterase" evidence="3">
    <location>
        <begin position="480"/>
        <end position="578"/>
    </location>
</feature>
<evidence type="ECO:0000313" key="5">
    <source>
        <dbReference type="EMBL" id="MBW4755567.1"/>
    </source>
</evidence>
<evidence type="ECO:0000256" key="1">
    <source>
        <dbReference type="ARBA" id="ARBA00022801"/>
    </source>
</evidence>
<evidence type="ECO:0000259" key="3">
    <source>
        <dbReference type="Pfam" id="PF03629"/>
    </source>
</evidence>
<proteinExistence type="predicted"/>
<dbReference type="Proteomes" id="UP000812077">
    <property type="component" value="Unassembled WGS sequence"/>
</dbReference>
<gene>
    <name evidence="5" type="ORF">KZO77_11120</name>
</gene>
<accession>A0ABS6Y7U8</accession>
<keyword evidence="6" id="KW-1185">Reference proteome</keyword>
<protein>
    <submittedName>
        <fullName evidence="5">Sialate O-acetylesterase</fullName>
    </submittedName>
</protein>
<comment type="caution">
    <text evidence="5">The sequence shown here is derived from an EMBL/GenBank/DDBJ whole genome shotgun (WGS) entry which is preliminary data.</text>
</comment>
<dbReference type="InterPro" id="IPR039329">
    <property type="entry name" value="SIAE"/>
</dbReference>
<reference evidence="5 6" key="1">
    <citation type="submission" date="2021-07" db="EMBL/GenBank/DDBJ databases">
        <title>Genomic diversity and antimicrobial resistance of Prevotella spp. isolated from chronic lung disease airways.</title>
        <authorList>
            <person name="Webb K.A."/>
            <person name="Olagoke O.S."/>
            <person name="Baird T."/>
            <person name="Neill J."/>
            <person name="Pham A."/>
            <person name="Wells T.J."/>
            <person name="Ramsay K.A."/>
            <person name="Bell S.C."/>
            <person name="Sarovich D.S."/>
            <person name="Price E.P."/>
        </authorList>
    </citation>
    <scope>NUCLEOTIDE SEQUENCE [LARGE SCALE GENOMIC DNA]</scope>
    <source>
        <strain evidence="5 6">SCHI0027.S.6</strain>
    </source>
</reference>
<dbReference type="RefSeq" id="WP_219433998.1">
    <property type="nucleotide sequence ID" value="NZ_JAHXCP010000026.1"/>
</dbReference>
<evidence type="ECO:0000256" key="2">
    <source>
        <dbReference type="SAM" id="SignalP"/>
    </source>
</evidence>
<keyword evidence="2" id="KW-0732">Signal</keyword>
<dbReference type="PANTHER" id="PTHR22901:SF0">
    <property type="entry name" value="SIALATE O-ACETYLESTERASE"/>
    <property type="match status" value="1"/>
</dbReference>